<dbReference type="PANTHER" id="PTHR46390:SF1">
    <property type="entry name" value="MANNOSE-1-PHOSPHATE GUANYLYLTRANSFERASE"/>
    <property type="match status" value="1"/>
</dbReference>
<sequence length="472" mass="52520">MWPLSTPTRPKPFVDVFALGGPSLFHSTLDRMERCLPEAPIRVVCSPSLAPLVTHSFGERSRRDHLDIILEPEARNTAPAILLAALECLDGDEDAILAVLPADHLIQEEQIFQRALQAAVSEARQGNIVLLGIVPTKAETGYGYIETDPGATRMQATPVIQFVEKPDQYLAQRYLDSGRFFWNSGMFVFRARTMVDAFEQLRPDLLDAVQRHRRGEQGAFAACASISIDYAVMEHFSNKVVIPADLGWCDVGSWNALHDLAQADKHGNAAFGGVTLKDCANTYVRAHDKPVLVMGIQDAVVVDAADGLLVMRKTRDLKAGLAQMARNQQPVLDQSPSTKPDEEPRREERPWGRFSVMSQTPNSKTKRLEVDPGQRTSLQMHHHREEQWVIVEGRARIVKGSDILNLKPGDSVRINRGERHRIENPGTDVLVIIEVQMGTLLIESDVVRFKDDYGRVATDEAVQRLPGESFSA</sequence>
<evidence type="ECO:0000256" key="2">
    <source>
        <dbReference type="ARBA" id="ARBA00012387"/>
    </source>
</evidence>
<dbReference type="InterPro" id="IPR014710">
    <property type="entry name" value="RmlC-like_jellyroll"/>
</dbReference>
<evidence type="ECO:0000313" key="12">
    <source>
        <dbReference type="EMBL" id="MBO1320402.1"/>
    </source>
</evidence>
<keyword evidence="6" id="KW-0342">GTP-binding</keyword>
<feature type="compositionally biased region" description="Polar residues" evidence="9">
    <location>
        <begin position="325"/>
        <end position="338"/>
    </location>
</feature>
<dbReference type="PANTHER" id="PTHR46390">
    <property type="entry name" value="MANNOSE-1-PHOSPHATE GUANYLYLTRANSFERASE"/>
    <property type="match status" value="1"/>
</dbReference>
<evidence type="ECO:0000256" key="9">
    <source>
        <dbReference type="SAM" id="MobiDB-lite"/>
    </source>
</evidence>
<evidence type="ECO:0000256" key="7">
    <source>
        <dbReference type="ARBA" id="ARBA00047343"/>
    </source>
</evidence>
<dbReference type="SUPFAM" id="SSF53448">
    <property type="entry name" value="Nucleotide-diphospho-sugar transferases"/>
    <property type="match status" value="1"/>
</dbReference>
<dbReference type="SUPFAM" id="SSF51182">
    <property type="entry name" value="RmlC-like cupins"/>
    <property type="match status" value="1"/>
</dbReference>
<dbReference type="AlphaFoldDB" id="A0A8J7U491"/>
<evidence type="ECO:0000256" key="6">
    <source>
        <dbReference type="ARBA" id="ARBA00023134"/>
    </source>
</evidence>
<dbReference type="NCBIfam" id="TIGR01479">
    <property type="entry name" value="GMP_PMI"/>
    <property type="match status" value="1"/>
</dbReference>
<feature type="domain" description="Nucleotidyl transferase" evidence="10">
    <location>
        <begin position="1"/>
        <end position="264"/>
    </location>
</feature>
<keyword evidence="3 12" id="KW-0808">Transferase</keyword>
<dbReference type="CDD" id="cd02509">
    <property type="entry name" value="GDP-M1P_Guanylyltransferase"/>
    <property type="match status" value="1"/>
</dbReference>
<keyword evidence="13" id="KW-1185">Reference proteome</keyword>
<dbReference type="EMBL" id="JAFREP010000017">
    <property type="protein sequence ID" value="MBO1320402.1"/>
    <property type="molecule type" value="Genomic_DNA"/>
</dbReference>
<dbReference type="Proteomes" id="UP000664417">
    <property type="component" value="Unassembled WGS sequence"/>
</dbReference>
<dbReference type="EC" id="2.7.7.13" evidence="2"/>
<dbReference type="GO" id="GO:0000271">
    <property type="term" value="P:polysaccharide biosynthetic process"/>
    <property type="evidence" value="ECO:0007669"/>
    <property type="project" value="InterPro"/>
</dbReference>
<dbReference type="InterPro" id="IPR011051">
    <property type="entry name" value="RmlC_Cupin_sf"/>
</dbReference>
<keyword evidence="12" id="KW-0413">Isomerase</keyword>
<dbReference type="Pfam" id="PF00483">
    <property type="entry name" value="NTP_transferase"/>
    <property type="match status" value="1"/>
</dbReference>
<organism evidence="12 13">
    <name type="scientific">Acanthopleuribacter pedis</name>
    <dbReference type="NCBI Taxonomy" id="442870"/>
    <lineage>
        <taxon>Bacteria</taxon>
        <taxon>Pseudomonadati</taxon>
        <taxon>Acidobacteriota</taxon>
        <taxon>Holophagae</taxon>
        <taxon>Acanthopleuribacterales</taxon>
        <taxon>Acanthopleuribacteraceae</taxon>
        <taxon>Acanthopleuribacter</taxon>
    </lineage>
</organism>
<dbReference type="Gene3D" id="3.90.550.10">
    <property type="entry name" value="Spore Coat Polysaccharide Biosynthesis Protein SpsA, Chain A"/>
    <property type="match status" value="1"/>
</dbReference>
<dbReference type="GO" id="GO:0016853">
    <property type="term" value="F:isomerase activity"/>
    <property type="evidence" value="ECO:0007669"/>
    <property type="project" value="UniProtKB-KW"/>
</dbReference>
<dbReference type="GO" id="GO:0004475">
    <property type="term" value="F:mannose-1-phosphate guanylyltransferase (GTP) activity"/>
    <property type="evidence" value="ECO:0007669"/>
    <property type="project" value="UniProtKB-EC"/>
</dbReference>
<evidence type="ECO:0000313" key="13">
    <source>
        <dbReference type="Proteomes" id="UP000664417"/>
    </source>
</evidence>
<comment type="similarity">
    <text evidence="1 8">Belongs to the mannose-6-phosphate isomerase type 2 family.</text>
</comment>
<dbReference type="InterPro" id="IPR049577">
    <property type="entry name" value="GMPP_N"/>
</dbReference>
<evidence type="ECO:0000256" key="1">
    <source>
        <dbReference type="ARBA" id="ARBA00006115"/>
    </source>
</evidence>
<name>A0A8J7U491_9BACT</name>
<dbReference type="GO" id="GO:0009298">
    <property type="term" value="P:GDP-mannose biosynthetic process"/>
    <property type="evidence" value="ECO:0007669"/>
    <property type="project" value="TreeGrafter"/>
</dbReference>
<evidence type="ECO:0000256" key="5">
    <source>
        <dbReference type="ARBA" id="ARBA00022741"/>
    </source>
</evidence>
<reference evidence="12" key="1">
    <citation type="submission" date="2021-03" db="EMBL/GenBank/DDBJ databases">
        <authorList>
            <person name="Wang G."/>
        </authorList>
    </citation>
    <scope>NUCLEOTIDE SEQUENCE</scope>
    <source>
        <strain evidence="12">KCTC 12899</strain>
    </source>
</reference>
<dbReference type="Gene3D" id="2.60.120.10">
    <property type="entry name" value="Jelly Rolls"/>
    <property type="match status" value="1"/>
</dbReference>
<feature type="region of interest" description="Disordered" evidence="9">
    <location>
        <begin position="325"/>
        <end position="381"/>
    </location>
</feature>
<dbReference type="Pfam" id="PF01050">
    <property type="entry name" value="MannoseP_isomer"/>
    <property type="match status" value="1"/>
</dbReference>
<keyword evidence="5" id="KW-0547">Nucleotide-binding</keyword>
<gene>
    <name evidence="12" type="ORF">J3U88_18145</name>
</gene>
<evidence type="ECO:0000259" key="10">
    <source>
        <dbReference type="Pfam" id="PF00483"/>
    </source>
</evidence>
<dbReference type="InterPro" id="IPR001538">
    <property type="entry name" value="Man6P_isomerase-2_C"/>
</dbReference>
<evidence type="ECO:0000256" key="8">
    <source>
        <dbReference type="RuleBase" id="RU004190"/>
    </source>
</evidence>
<dbReference type="InterPro" id="IPR029044">
    <property type="entry name" value="Nucleotide-diphossugar_trans"/>
</dbReference>
<dbReference type="CDD" id="cd02213">
    <property type="entry name" value="cupin_PMI_typeII_C"/>
    <property type="match status" value="1"/>
</dbReference>
<feature type="compositionally biased region" description="Basic and acidic residues" evidence="9">
    <location>
        <begin position="339"/>
        <end position="351"/>
    </location>
</feature>
<comment type="catalytic activity">
    <reaction evidence="7">
        <text>alpha-D-mannose 1-phosphate + GTP + H(+) = GDP-alpha-D-mannose + diphosphate</text>
        <dbReference type="Rhea" id="RHEA:15229"/>
        <dbReference type="ChEBI" id="CHEBI:15378"/>
        <dbReference type="ChEBI" id="CHEBI:33019"/>
        <dbReference type="ChEBI" id="CHEBI:37565"/>
        <dbReference type="ChEBI" id="CHEBI:57527"/>
        <dbReference type="ChEBI" id="CHEBI:58409"/>
        <dbReference type="EC" id="2.7.7.13"/>
    </reaction>
</comment>
<dbReference type="InterPro" id="IPR051161">
    <property type="entry name" value="Mannose-6P_isomerase_type2"/>
</dbReference>
<protein>
    <recommendedName>
        <fullName evidence="2">mannose-1-phosphate guanylyltransferase</fullName>
        <ecNumber evidence="2">2.7.7.13</ecNumber>
    </recommendedName>
</protein>
<evidence type="ECO:0000256" key="3">
    <source>
        <dbReference type="ARBA" id="ARBA00022679"/>
    </source>
</evidence>
<keyword evidence="4 12" id="KW-0548">Nucleotidyltransferase</keyword>
<feature type="domain" description="Mannose-6-phosphate isomerase type II C-terminal" evidence="11">
    <location>
        <begin position="348"/>
        <end position="451"/>
    </location>
</feature>
<comment type="caution">
    <text evidence="12">The sequence shown here is derived from an EMBL/GenBank/DDBJ whole genome shotgun (WGS) entry which is preliminary data.</text>
</comment>
<dbReference type="GO" id="GO:0005525">
    <property type="term" value="F:GTP binding"/>
    <property type="evidence" value="ECO:0007669"/>
    <property type="project" value="UniProtKB-KW"/>
</dbReference>
<evidence type="ECO:0000259" key="11">
    <source>
        <dbReference type="Pfam" id="PF01050"/>
    </source>
</evidence>
<dbReference type="InterPro" id="IPR005835">
    <property type="entry name" value="NTP_transferase_dom"/>
</dbReference>
<evidence type="ECO:0000256" key="4">
    <source>
        <dbReference type="ARBA" id="ARBA00022695"/>
    </source>
</evidence>
<proteinExistence type="inferred from homology"/>
<accession>A0A8J7U491</accession>
<dbReference type="InterPro" id="IPR006375">
    <property type="entry name" value="Man1P_GuaTrfase/Man6P_Isoase"/>
</dbReference>